<dbReference type="Gene3D" id="3.30.450.20">
    <property type="entry name" value="PAS domain"/>
    <property type="match status" value="2"/>
</dbReference>
<gene>
    <name evidence="2" type="ORF">Wenmar_01936</name>
</gene>
<dbReference type="RefSeq" id="WP_367834158.1">
    <property type="nucleotide sequence ID" value="NZ_KN848372.1"/>
</dbReference>
<protein>
    <recommendedName>
        <fullName evidence="4">Cache domain-containing protein</fullName>
    </recommendedName>
</protein>
<dbReference type="PATRIC" id="fig|1123501.6.peg.2031"/>
<dbReference type="EMBL" id="AONG01000009">
    <property type="protein sequence ID" value="KIQ69572.1"/>
    <property type="molecule type" value="Genomic_DNA"/>
</dbReference>
<name>A0A0D0QBA9_9RHOB</name>
<dbReference type="AlphaFoldDB" id="A0A0D0QBA9"/>
<dbReference type="STRING" id="1123501.Wenmar_01936"/>
<feature type="compositionally biased region" description="Low complexity" evidence="1">
    <location>
        <begin position="288"/>
        <end position="313"/>
    </location>
</feature>
<keyword evidence="3" id="KW-1185">Reference proteome</keyword>
<reference evidence="2 3" key="1">
    <citation type="submission" date="2013-01" db="EMBL/GenBank/DDBJ databases">
        <authorList>
            <person name="Fiebig A."/>
            <person name="Goeker M."/>
            <person name="Klenk H.-P.P."/>
        </authorList>
    </citation>
    <scope>NUCLEOTIDE SEQUENCE [LARGE SCALE GENOMIC DNA]</scope>
    <source>
        <strain evidence="2 3">DSM 24838</strain>
    </source>
</reference>
<dbReference type="eggNOG" id="COG4191">
    <property type="taxonomic scope" value="Bacteria"/>
</dbReference>
<evidence type="ECO:0008006" key="4">
    <source>
        <dbReference type="Google" id="ProtNLM"/>
    </source>
</evidence>
<evidence type="ECO:0000313" key="3">
    <source>
        <dbReference type="Proteomes" id="UP000035100"/>
    </source>
</evidence>
<accession>A0A0D0QBA9</accession>
<evidence type="ECO:0000313" key="2">
    <source>
        <dbReference type="EMBL" id="KIQ69572.1"/>
    </source>
</evidence>
<dbReference type="Proteomes" id="UP000035100">
    <property type="component" value="Unassembled WGS sequence"/>
</dbReference>
<dbReference type="SUPFAM" id="SSF103190">
    <property type="entry name" value="Sensory domain-like"/>
    <property type="match status" value="1"/>
</dbReference>
<comment type="caution">
    <text evidence="2">The sequence shown here is derived from an EMBL/GenBank/DDBJ whole genome shotgun (WGS) entry which is preliminary data.</text>
</comment>
<organism evidence="2 3">
    <name type="scientific">Wenxinia marina DSM 24838</name>
    <dbReference type="NCBI Taxonomy" id="1123501"/>
    <lineage>
        <taxon>Bacteria</taxon>
        <taxon>Pseudomonadati</taxon>
        <taxon>Pseudomonadota</taxon>
        <taxon>Alphaproteobacteria</taxon>
        <taxon>Rhodobacterales</taxon>
        <taxon>Roseobacteraceae</taxon>
        <taxon>Wenxinia</taxon>
    </lineage>
</organism>
<sequence>MRRLGIVALFLALVGGFTAGVWRVAYVAALEPLARRGQADLSLAADRLTGELQRFKELAVLMAAHPAVGPVLEGRDPAEAQALLRSVADTTGLLDLAILAADGRELAAASDASGTTHAGTAHFERALDGALGSARALPDRYRRRVWWFAAPVFSEAGPVTGAALAVVDVEQVEADWRGDRPAVWFTGPDGVIFLSNRSELLFRARRGDPSRIVQGPDFAAGQVTAFVDFHPRPLAGFDLWDVDGGPYLPDRGLHLQADLPEIGMVAEVLLASRRRGSWRRCRRRRRPPSASRSGRSSSSRPSGGGRSPSPTSGSRGGWRSGRPSCRHWTRICAARWPSGWRPRRG</sequence>
<feature type="region of interest" description="Disordered" evidence="1">
    <location>
        <begin position="279"/>
        <end position="324"/>
    </location>
</feature>
<evidence type="ECO:0000256" key="1">
    <source>
        <dbReference type="SAM" id="MobiDB-lite"/>
    </source>
</evidence>
<proteinExistence type="predicted"/>
<dbReference type="InterPro" id="IPR029151">
    <property type="entry name" value="Sensor-like_sf"/>
</dbReference>